<name>A0A1N7SGV5_9BURK</name>
<gene>
    <name evidence="6" type="ORF">BN2475_670017</name>
</gene>
<keyword evidence="3 4" id="KW-0067">ATP-binding</keyword>
<organism evidence="6 7">
    <name type="scientific">Paraburkholderia ribeironis</name>
    <dbReference type="NCBI Taxonomy" id="1247936"/>
    <lineage>
        <taxon>Bacteria</taxon>
        <taxon>Pseudomonadati</taxon>
        <taxon>Pseudomonadota</taxon>
        <taxon>Betaproteobacteria</taxon>
        <taxon>Burkholderiales</taxon>
        <taxon>Burkholderiaceae</taxon>
        <taxon>Paraburkholderia</taxon>
    </lineage>
</organism>
<keyword evidence="1" id="KW-0436">Ligase</keyword>
<feature type="domain" description="ATP-grasp" evidence="5">
    <location>
        <begin position="111"/>
        <end position="310"/>
    </location>
</feature>
<dbReference type="InterPro" id="IPR011761">
    <property type="entry name" value="ATP-grasp"/>
</dbReference>
<dbReference type="Proteomes" id="UP000187012">
    <property type="component" value="Unassembled WGS sequence"/>
</dbReference>
<keyword evidence="7" id="KW-1185">Reference proteome</keyword>
<dbReference type="PANTHER" id="PTHR43585">
    <property type="entry name" value="FUMIPYRROLE BIOSYNTHESIS PROTEIN C"/>
    <property type="match status" value="1"/>
</dbReference>
<evidence type="ECO:0000256" key="1">
    <source>
        <dbReference type="ARBA" id="ARBA00022598"/>
    </source>
</evidence>
<evidence type="ECO:0000256" key="4">
    <source>
        <dbReference type="PROSITE-ProRule" id="PRU00409"/>
    </source>
</evidence>
<evidence type="ECO:0000256" key="2">
    <source>
        <dbReference type="ARBA" id="ARBA00022741"/>
    </source>
</evidence>
<dbReference type="EMBL" id="CYGX02000067">
    <property type="protein sequence ID" value="SIT46562.1"/>
    <property type="molecule type" value="Genomic_DNA"/>
</dbReference>
<dbReference type="SUPFAM" id="SSF56059">
    <property type="entry name" value="Glutathione synthetase ATP-binding domain-like"/>
    <property type="match status" value="1"/>
</dbReference>
<dbReference type="InterPro" id="IPR052032">
    <property type="entry name" value="ATP-dep_AA_Ligase"/>
</dbReference>
<dbReference type="InterPro" id="IPR040570">
    <property type="entry name" value="LAL_C2"/>
</dbReference>
<dbReference type="PANTHER" id="PTHR43585:SF2">
    <property type="entry name" value="ATP-GRASP ENZYME FSQD"/>
    <property type="match status" value="1"/>
</dbReference>
<dbReference type="AlphaFoldDB" id="A0A1N7SGV5"/>
<accession>A0A1N7SGV5</accession>
<evidence type="ECO:0000313" key="7">
    <source>
        <dbReference type="Proteomes" id="UP000187012"/>
    </source>
</evidence>
<dbReference type="Pfam" id="PF13535">
    <property type="entry name" value="ATP-grasp_4"/>
    <property type="match status" value="1"/>
</dbReference>
<dbReference type="Pfam" id="PF18603">
    <property type="entry name" value="LAL_C2"/>
    <property type="match status" value="1"/>
</dbReference>
<reference evidence="6 7" key="1">
    <citation type="submission" date="2016-12" db="EMBL/GenBank/DDBJ databases">
        <authorList>
            <person name="Song W.-J."/>
            <person name="Kurnit D.M."/>
        </authorList>
    </citation>
    <scope>NUCLEOTIDE SEQUENCE [LARGE SCALE GENOMIC DNA]</scope>
    <source>
        <strain evidence="6 7">STM7296</strain>
    </source>
</reference>
<dbReference type="GO" id="GO:0016874">
    <property type="term" value="F:ligase activity"/>
    <property type="evidence" value="ECO:0007669"/>
    <property type="project" value="UniProtKB-KW"/>
</dbReference>
<dbReference type="STRING" id="1247936.BN2475_670017"/>
<dbReference type="RefSeq" id="WP_245841604.1">
    <property type="nucleotide sequence ID" value="NZ_CYGX02000067.1"/>
</dbReference>
<protein>
    <recommendedName>
        <fullName evidence="5">ATP-grasp domain-containing protein</fullName>
    </recommendedName>
</protein>
<dbReference type="GO" id="GO:0005524">
    <property type="term" value="F:ATP binding"/>
    <property type="evidence" value="ECO:0007669"/>
    <property type="project" value="UniProtKB-UniRule"/>
</dbReference>
<evidence type="ECO:0000256" key="3">
    <source>
        <dbReference type="ARBA" id="ARBA00022840"/>
    </source>
</evidence>
<dbReference type="GO" id="GO:0046872">
    <property type="term" value="F:metal ion binding"/>
    <property type="evidence" value="ECO:0007669"/>
    <property type="project" value="InterPro"/>
</dbReference>
<evidence type="ECO:0000259" key="5">
    <source>
        <dbReference type="PROSITE" id="PS50975"/>
    </source>
</evidence>
<dbReference type="PROSITE" id="PS50975">
    <property type="entry name" value="ATP_GRASP"/>
    <property type="match status" value="1"/>
</dbReference>
<sequence length="412" mass="43786">MAIIVVEPASSGTALIAAAQRLGHPVHLFSADTDDRIVPAAQRRAAASLTRVDTGSADDVAAAVRALGGVDALVPGFEYAVDVVAQAAAQSGLPHLPPEAAALTRDKYRSRQRLSAAGLAVPRFALIANLGDVARAAAHVGFPAVVKPVDGCGSLLVRRVDSLAQLHATLDGVAHRAVSDMGREVGHTLMLEQYLDGPEYSVEGYVGPLGPRVLAVTEKILGPEPYFVEMGHVVDAALDERDRARLSAYVEAVARQIGLTLGVFHAEVRITRDGPALIEIAARLGGDRIYRLVELARSISLPEVMIRSYLGEPDPAPGYYDRLSTRVSGVRFLAPKASGPFAGVSGLDDVRARPGFEEAEIYPRTGDWVSPLTDFRGRIGHVLFSAPDRPTLEHRLNDAQCALEFGPALADL</sequence>
<proteinExistence type="predicted"/>
<dbReference type="Gene3D" id="3.30.470.20">
    <property type="entry name" value="ATP-grasp fold, B domain"/>
    <property type="match status" value="1"/>
</dbReference>
<dbReference type="Gene3D" id="3.40.50.20">
    <property type="match status" value="1"/>
</dbReference>
<evidence type="ECO:0000313" key="6">
    <source>
        <dbReference type="EMBL" id="SIT46562.1"/>
    </source>
</evidence>
<keyword evidence="2 4" id="KW-0547">Nucleotide-binding</keyword>